<dbReference type="PANTHER" id="PTHR43855">
    <property type="entry name" value="THIOSULFATE SULFURTRANSFERASE"/>
    <property type="match status" value="1"/>
</dbReference>
<evidence type="ECO:0000256" key="1">
    <source>
        <dbReference type="ARBA" id="ARBA00012245"/>
    </source>
</evidence>
<comment type="catalytic activity">
    <reaction evidence="3">
        <text>thiosulfate + hydrogen cyanide = thiocyanate + sulfite + 2 H(+)</text>
        <dbReference type="Rhea" id="RHEA:16881"/>
        <dbReference type="ChEBI" id="CHEBI:15378"/>
        <dbReference type="ChEBI" id="CHEBI:17359"/>
        <dbReference type="ChEBI" id="CHEBI:18022"/>
        <dbReference type="ChEBI" id="CHEBI:18407"/>
        <dbReference type="ChEBI" id="CHEBI:33542"/>
        <dbReference type="EC" id="2.8.1.1"/>
    </reaction>
</comment>
<organism evidence="6 7">
    <name type="scientific">Clostridium homopropionicum DSM 5847</name>
    <dbReference type="NCBI Taxonomy" id="1121318"/>
    <lineage>
        <taxon>Bacteria</taxon>
        <taxon>Bacillati</taxon>
        <taxon>Bacillota</taxon>
        <taxon>Clostridia</taxon>
        <taxon>Eubacteriales</taxon>
        <taxon>Clostridiaceae</taxon>
        <taxon>Clostridium</taxon>
    </lineage>
</organism>
<keyword evidence="6" id="KW-0808">Transferase</keyword>
<dbReference type="InterPro" id="IPR036873">
    <property type="entry name" value="Rhodanese-like_dom_sf"/>
</dbReference>
<dbReference type="PROSITE" id="PS50206">
    <property type="entry name" value="RHODANESE_3"/>
    <property type="match status" value="2"/>
</dbReference>
<dbReference type="CDD" id="cd01448">
    <property type="entry name" value="TST_Repeat_1"/>
    <property type="match status" value="1"/>
</dbReference>
<dbReference type="CDD" id="cd01449">
    <property type="entry name" value="TST_Repeat_2"/>
    <property type="match status" value="1"/>
</dbReference>
<dbReference type="STRING" id="36844.SAMN04488501_10937"/>
<dbReference type="SMART" id="SM00450">
    <property type="entry name" value="RHOD"/>
    <property type="match status" value="2"/>
</dbReference>
<accession>A0A0L6Z7M9</accession>
<dbReference type="SUPFAM" id="SSF52821">
    <property type="entry name" value="Rhodanese/Cell cycle control phosphatase"/>
    <property type="match status" value="2"/>
</dbReference>
<dbReference type="RefSeq" id="WP_052222198.1">
    <property type="nucleotide sequence ID" value="NZ_LHUR01000031.1"/>
</dbReference>
<feature type="chain" id="PRO_5039232059" description="thiosulfate sulfurtransferase" evidence="4">
    <location>
        <begin position="27"/>
        <end position="315"/>
    </location>
</feature>
<dbReference type="InterPro" id="IPR051126">
    <property type="entry name" value="Thiosulfate_sulfurtransferase"/>
</dbReference>
<sequence>MIKQLQKKYVSRLLSCFMILSLIFIANGCSSSYTSAEKVHYIIEASAAIKMLNSEKVILVDAQIPDDYSKEHIKGARNIDKDEVNITTPVAGMLGPQELFEKIMSEKGISPDSTVLIYDKTNNSHSSRLWWAMRAYGHEDVKVVSGGLEALKKAGAEVSTEIPSITPTRYTAKDLNTSMIATKEDVIAQVNSPDKNTILLDVRTQKEYDEGTIPGSKLINYEDNNYTDKTFKSRQDIKIMYIENNIKPDNNIILFCKTSTRAAETYLALLEAGYKNIKIYDGAWLEWSADKSLPIQIKDTKNTDSNAAPANQDNS</sequence>
<feature type="domain" description="Rhodanese" evidence="5">
    <location>
        <begin position="193"/>
        <end position="296"/>
    </location>
</feature>
<feature type="domain" description="Rhodanese" evidence="5">
    <location>
        <begin position="53"/>
        <end position="160"/>
    </location>
</feature>
<dbReference type="AlphaFoldDB" id="A0A0L6Z7M9"/>
<dbReference type="Gene3D" id="3.40.250.10">
    <property type="entry name" value="Rhodanese-like domain"/>
    <property type="match status" value="2"/>
</dbReference>
<dbReference type="GO" id="GO:0004792">
    <property type="term" value="F:thiosulfate-cyanide sulfurtransferase activity"/>
    <property type="evidence" value="ECO:0007669"/>
    <property type="project" value="UniProtKB-EC"/>
</dbReference>
<dbReference type="Proteomes" id="UP000037043">
    <property type="component" value="Unassembled WGS sequence"/>
</dbReference>
<dbReference type="Pfam" id="PF00581">
    <property type="entry name" value="Rhodanese"/>
    <property type="match status" value="2"/>
</dbReference>
<gene>
    <name evidence="6" type="ORF">CLHOM_27160</name>
</gene>
<name>A0A0L6Z7M9_9CLOT</name>
<keyword evidence="7" id="KW-1185">Reference proteome</keyword>
<comment type="caution">
    <text evidence="6">The sequence shown here is derived from an EMBL/GenBank/DDBJ whole genome shotgun (WGS) entry which is preliminary data.</text>
</comment>
<keyword evidence="4" id="KW-0732">Signal</keyword>
<reference evidence="7" key="1">
    <citation type="submission" date="2015-08" db="EMBL/GenBank/DDBJ databases">
        <title>Genome sequence of the strict anaerobe Clostridium homopropionicum LuHBu1 (DSM 5847T).</title>
        <authorList>
            <person name="Poehlein A."/>
            <person name="Beck M."/>
            <person name="Schiel-Bengelsdorf B."/>
            <person name="Bengelsdorf F.R."/>
            <person name="Daniel R."/>
            <person name="Duerre P."/>
        </authorList>
    </citation>
    <scope>NUCLEOTIDE SEQUENCE [LARGE SCALE GENOMIC DNA]</scope>
    <source>
        <strain evidence="7">DSM 5847</strain>
    </source>
</reference>
<feature type="signal peptide" evidence="4">
    <location>
        <begin position="1"/>
        <end position="26"/>
    </location>
</feature>
<dbReference type="PANTHER" id="PTHR43855:SF1">
    <property type="entry name" value="THIOSULFATE SULFURTRANSFERASE"/>
    <property type="match status" value="1"/>
</dbReference>
<dbReference type="EC" id="2.8.1.1" evidence="1"/>
<evidence type="ECO:0000256" key="4">
    <source>
        <dbReference type="SAM" id="SignalP"/>
    </source>
</evidence>
<dbReference type="InterPro" id="IPR001763">
    <property type="entry name" value="Rhodanese-like_dom"/>
</dbReference>
<dbReference type="EMBL" id="LHUR01000031">
    <property type="protein sequence ID" value="KOA18976.1"/>
    <property type="molecule type" value="Genomic_DNA"/>
</dbReference>
<evidence type="ECO:0000313" key="6">
    <source>
        <dbReference type="EMBL" id="KOA18976.1"/>
    </source>
</evidence>
<keyword evidence="2" id="KW-0677">Repeat</keyword>
<proteinExistence type="predicted"/>
<protein>
    <recommendedName>
        <fullName evidence="1">thiosulfate sulfurtransferase</fullName>
        <ecNumber evidence="1">2.8.1.1</ecNumber>
    </recommendedName>
</protein>
<evidence type="ECO:0000313" key="7">
    <source>
        <dbReference type="Proteomes" id="UP000037043"/>
    </source>
</evidence>
<evidence type="ECO:0000256" key="3">
    <source>
        <dbReference type="ARBA" id="ARBA00047549"/>
    </source>
</evidence>
<dbReference type="PATRIC" id="fig|1121318.3.peg.2729"/>
<evidence type="ECO:0000256" key="2">
    <source>
        <dbReference type="ARBA" id="ARBA00022737"/>
    </source>
</evidence>
<evidence type="ECO:0000259" key="5">
    <source>
        <dbReference type="PROSITE" id="PS50206"/>
    </source>
</evidence>